<reference evidence="3" key="1">
    <citation type="submission" date="2018-09" db="EMBL/GenBank/DDBJ databases">
        <title>Chryseolinea sp. KIS68-18 isolated from soil.</title>
        <authorList>
            <person name="Weon H.-Y."/>
            <person name="Kwon S.-W."/>
            <person name="Lee S.A."/>
        </authorList>
    </citation>
    <scope>NUCLEOTIDE SEQUENCE [LARGE SCALE GENOMIC DNA]</scope>
    <source>
        <strain evidence="3">KIS68-18</strain>
    </source>
</reference>
<accession>A0A385SVF8</accession>
<name>A0A385SVF8_9BACT</name>
<organism evidence="2 3">
    <name type="scientific">Chryseolinea soli</name>
    <dbReference type="NCBI Taxonomy" id="2321403"/>
    <lineage>
        <taxon>Bacteria</taxon>
        <taxon>Pseudomonadati</taxon>
        <taxon>Bacteroidota</taxon>
        <taxon>Cytophagia</taxon>
        <taxon>Cytophagales</taxon>
        <taxon>Fulvivirgaceae</taxon>
        <taxon>Chryseolinea</taxon>
    </lineage>
</organism>
<dbReference type="EMBL" id="CP032382">
    <property type="protein sequence ID" value="AYB34924.1"/>
    <property type="molecule type" value="Genomic_DNA"/>
</dbReference>
<dbReference type="PANTHER" id="PTHR35149">
    <property type="entry name" value="SLL5132 PROTEIN"/>
    <property type="match status" value="1"/>
</dbReference>
<dbReference type="AlphaFoldDB" id="A0A385SVF8"/>
<proteinExistence type="predicted"/>
<dbReference type="Proteomes" id="UP000266183">
    <property type="component" value="Chromosome"/>
</dbReference>
<evidence type="ECO:0000259" key="1">
    <source>
        <dbReference type="Pfam" id="PF03235"/>
    </source>
</evidence>
<dbReference type="Pfam" id="PF03235">
    <property type="entry name" value="GmrSD_N"/>
    <property type="match status" value="1"/>
</dbReference>
<gene>
    <name evidence="2" type="ORF">D4L85_32010</name>
</gene>
<keyword evidence="3" id="KW-1185">Reference proteome</keyword>
<protein>
    <submittedName>
        <fullName evidence="2">DUF262 domain-containing protein</fullName>
    </submittedName>
</protein>
<dbReference type="PANTHER" id="PTHR35149:SF1">
    <property type="entry name" value="DUF5655 DOMAIN-CONTAINING PROTEIN"/>
    <property type="match status" value="1"/>
</dbReference>
<feature type="domain" description="GmrSD restriction endonucleases N-terminal" evidence="1">
    <location>
        <begin position="21"/>
        <end position="238"/>
    </location>
</feature>
<dbReference type="KEGG" id="chk:D4L85_32010"/>
<dbReference type="InterPro" id="IPR004919">
    <property type="entry name" value="GmrSD_N"/>
</dbReference>
<evidence type="ECO:0000313" key="3">
    <source>
        <dbReference type="Proteomes" id="UP000266183"/>
    </source>
</evidence>
<evidence type="ECO:0000313" key="2">
    <source>
        <dbReference type="EMBL" id="AYB34924.1"/>
    </source>
</evidence>
<sequence>MPQLKNIMTKPTPLKSTTLTLGEIFNEGFRSFEIPDYQRSYSWEKSHRTDLLNDIENTSMLSNYKHFAGTIVVKEKGNVDGVTSFEVVDGQQRMTSLVMLLSVLAQRKFLPQDQIAYINTTFLFRGKDSGNTIRLFKLNGNLDNYFYRKLEQWDYTSEEHATKAQANIDNAFSEFNNWLEDGVAKDPSFTKTIYSTITEKIVFLFHVPDSPAEVGLMFEVINNRGKKLSELEKIKNYLIYYAEKAGYRDIATAVADNWGKILYNLNACNQTSNEQEDSFLRFTWIVFERANKAESYYVYNNIKRDYPGLPDSNWRRLKAYVEFIAECAQTYNKLLTQNLVVDPREQKILKQISFQGSRASITPLILAVYSKVKESEQRIELLAILEKLNFRFYGCGVASRADVKNGHLFGTANEFFNNYNINDHATEWLKQDLLDFVERECNDERFIQALVVSSENPRNYFYWNNLKYFLANYEENIAASVHEKEDFTRFLLEQDPETKNANFEKEHIIATNECTALVEAEDLHKWRLGNFVLLRPTINKSIQDAPLYQKLIAYTEKIDQYLTPRSVAELSKLYGVENIAKEQSIYTREFLIRFLDQREEKLINFALRRWGLGKGRKILVNSISDQTPAYRFEGYQD</sequence>